<dbReference type="InterPro" id="IPR006860">
    <property type="entry name" value="FecR"/>
</dbReference>
<dbReference type="Gene3D" id="2.60.120.1440">
    <property type="match status" value="1"/>
</dbReference>
<organism evidence="3 4">
    <name type="scientific">Gaoshiqia sediminis</name>
    <dbReference type="NCBI Taxonomy" id="2986998"/>
    <lineage>
        <taxon>Bacteria</taxon>
        <taxon>Pseudomonadati</taxon>
        <taxon>Bacteroidota</taxon>
        <taxon>Bacteroidia</taxon>
        <taxon>Marinilabiliales</taxon>
        <taxon>Prolixibacteraceae</taxon>
        <taxon>Gaoshiqia</taxon>
    </lineage>
</organism>
<dbReference type="RefSeq" id="WP_282589872.1">
    <property type="nucleotide sequence ID" value="NZ_JAPAAF010000001.1"/>
</dbReference>
<evidence type="ECO:0000313" key="3">
    <source>
        <dbReference type="EMBL" id="MCW0481268.1"/>
    </source>
</evidence>
<evidence type="ECO:0000259" key="2">
    <source>
        <dbReference type="Pfam" id="PF04773"/>
    </source>
</evidence>
<keyword evidence="1" id="KW-0472">Membrane</keyword>
<sequence>MKQQQLDIDQHVSGFKVPADVSREEAWGRLQQKLNRTPKPNTSKIKKLIWSTAAAAALLLAFLIAFESGFFAPQVQNTQLAQQQVWLPDSSLVRLKARSKLSYKYRTISGNRALRLRGEAFFDVRKGRTFTVRFPGGQLKVLGTKFNIQAYNSESGRVDCFEGSVKVEIHQSEFILEKGQSLTFDAHNTDGPFSFNADEISVLPDNTYHWTSRPLKEVLMLISQREGYQLLAPETLLQQRFTGSLPLTDCHQTLRIISRAMNIDYKIENHQLIIFEKQ</sequence>
<dbReference type="Proteomes" id="UP001163821">
    <property type="component" value="Unassembled WGS sequence"/>
</dbReference>
<comment type="caution">
    <text evidence="3">The sequence shown here is derived from an EMBL/GenBank/DDBJ whole genome shotgun (WGS) entry which is preliminary data.</text>
</comment>
<dbReference type="Gene3D" id="3.55.50.30">
    <property type="match status" value="1"/>
</dbReference>
<feature type="domain" description="FecR protein" evidence="2">
    <location>
        <begin position="81"/>
        <end position="166"/>
    </location>
</feature>
<evidence type="ECO:0000313" key="4">
    <source>
        <dbReference type="Proteomes" id="UP001163821"/>
    </source>
</evidence>
<dbReference type="AlphaFoldDB" id="A0AA41Y8J2"/>
<dbReference type="Pfam" id="PF04773">
    <property type="entry name" value="FecR"/>
    <property type="match status" value="1"/>
</dbReference>
<proteinExistence type="predicted"/>
<name>A0AA41Y8J2_9BACT</name>
<dbReference type="EMBL" id="JAPAAF010000001">
    <property type="protein sequence ID" value="MCW0481268.1"/>
    <property type="molecule type" value="Genomic_DNA"/>
</dbReference>
<dbReference type="PANTHER" id="PTHR30273">
    <property type="entry name" value="PERIPLASMIC SIGNAL SENSOR AND SIGMA FACTOR ACTIVATOR FECR-RELATED"/>
    <property type="match status" value="1"/>
</dbReference>
<keyword evidence="1" id="KW-1133">Transmembrane helix</keyword>
<reference evidence="3" key="1">
    <citation type="submission" date="2022-10" db="EMBL/GenBank/DDBJ databases">
        <title>Gaoshiqiia sediminis gen. nov., sp. nov., isolated from coastal sediment.</title>
        <authorList>
            <person name="Yu W.X."/>
            <person name="Mu D.S."/>
            <person name="Du J.Z."/>
            <person name="Liang Y.Q."/>
        </authorList>
    </citation>
    <scope>NUCLEOTIDE SEQUENCE</scope>
    <source>
        <strain evidence="3">A06</strain>
    </source>
</reference>
<dbReference type="InterPro" id="IPR012373">
    <property type="entry name" value="Ferrdict_sens_TM"/>
</dbReference>
<keyword evidence="1" id="KW-0812">Transmembrane</keyword>
<feature type="transmembrane region" description="Helical" evidence="1">
    <location>
        <begin position="48"/>
        <end position="66"/>
    </location>
</feature>
<keyword evidence="4" id="KW-1185">Reference proteome</keyword>
<evidence type="ECO:0000256" key="1">
    <source>
        <dbReference type="SAM" id="Phobius"/>
    </source>
</evidence>
<dbReference type="GO" id="GO:0016989">
    <property type="term" value="F:sigma factor antagonist activity"/>
    <property type="evidence" value="ECO:0007669"/>
    <property type="project" value="TreeGrafter"/>
</dbReference>
<dbReference type="PIRSF" id="PIRSF018266">
    <property type="entry name" value="FecR"/>
    <property type="match status" value="1"/>
</dbReference>
<dbReference type="PANTHER" id="PTHR30273:SF2">
    <property type="entry name" value="PROTEIN FECR"/>
    <property type="match status" value="1"/>
</dbReference>
<accession>A0AA41Y8J2</accession>
<protein>
    <submittedName>
        <fullName evidence="3">FecR domain-containing protein</fullName>
    </submittedName>
</protein>
<gene>
    <name evidence="3" type="ORF">N2K84_00910</name>
</gene>